<dbReference type="InterPro" id="IPR000905">
    <property type="entry name" value="Gcp-like_dom"/>
</dbReference>
<dbReference type="SUPFAM" id="SSF53067">
    <property type="entry name" value="Actin-like ATPase domain"/>
    <property type="match status" value="2"/>
</dbReference>
<dbReference type="HOGENOM" id="CLU_064886_3_3_11"/>
<comment type="caution">
    <text evidence="2">The sequence shown here is derived from an EMBL/GenBank/DDBJ whole genome shotgun (WGS) entry which is preliminary data.</text>
</comment>
<evidence type="ECO:0000313" key="3">
    <source>
        <dbReference type="Proteomes" id="UP000014417"/>
    </source>
</evidence>
<reference evidence="2 3" key="1">
    <citation type="submission" date="2013-04" db="EMBL/GenBank/DDBJ databases">
        <title>The Genome Sequence of Propionimicrobium lymphophilum ACS-093-V-SCH5.</title>
        <authorList>
            <consortium name="The Broad Institute Genomics Platform"/>
            <person name="Earl A."/>
            <person name="Ward D."/>
            <person name="Feldgarden M."/>
            <person name="Gevers D."/>
            <person name="Saerens B."/>
            <person name="Vaneechoutte M."/>
            <person name="Walker B."/>
            <person name="Young S."/>
            <person name="Zeng Q."/>
            <person name="Gargeya S."/>
            <person name="Fitzgerald M."/>
            <person name="Haas B."/>
            <person name="Abouelleil A."/>
            <person name="Allen A.W."/>
            <person name="Alvarado L."/>
            <person name="Arachchi H.M."/>
            <person name="Berlin A.M."/>
            <person name="Chapman S.B."/>
            <person name="Gainer-Dewar J."/>
            <person name="Goldberg J."/>
            <person name="Griggs A."/>
            <person name="Gujja S."/>
            <person name="Hansen M."/>
            <person name="Howarth C."/>
            <person name="Imamovic A."/>
            <person name="Ireland A."/>
            <person name="Larimer J."/>
            <person name="McCowan C."/>
            <person name="Murphy C."/>
            <person name="Pearson M."/>
            <person name="Poon T.W."/>
            <person name="Priest M."/>
            <person name="Roberts A."/>
            <person name="Saif S."/>
            <person name="Shea T."/>
            <person name="Sisk P."/>
            <person name="Sykes S."/>
            <person name="Wortman J."/>
            <person name="Nusbaum C."/>
            <person name="Birren B."/>
        </authorList>
    </citation>
    <scope>NUCLEOTIDE SEQUENCE [LARGE SCALE GENOMIC DNA]</scope>
    <source>
        <strain evidence="2 3">ACS-093-V-SCH5</strain>
    </source>
</reference>
<dbReference type="PANTHER" id="PTHR11735">
    <property type="entry name" value="TRNA N6-ADENOSINE THREONYLCARBAMOYLTRANSFERASE"/>
    <property type="match status" value="1"/>
</dbReference>
<evidence type="ECO:0000313" key="2">
    <source>
        <dbReference type="EMBL" id="EPD32200.1"/>
    </source>
</evidence>
<organism evidence="2 3">
    <name type="scientific">Propionimicrobium lymphophilum ACS-093-V-SCH5</name>
    <dbReference type="NCBI Taxonomy" id="883161"/>
    <lineage>
        <taxon>Bacteria</taxon>
        <taxon>Bacillati</taxon>
        <taxon>Actinomycetota</taxon>
        <taxon>Actinomycetes</taxon>
        <taxon>Propionibacteriales</taxon>
        <taxon>Propionibacteriaceae</taxon>
        <taxon>Propionimicrobium</taxon>
    </lineage>
</organism>
<dbReference type="OrthoDB" id="9809995at2"/>
<dbReference type="PATRIC" id="fig|883161.3.peg.1757"/>
<dbReference type="EMBL" id="AGZR01000009">
    <property type="protein sequence ID" value="EPD32200.1"/>
    <property type="molecule type" value="Genomic_DNA"/>
</dbReference>
<evidence type="ECO:0000259" key="1">
    <source>
        <dbReference type="Pfam" id="PF00814"/>
    </source>
</evidence>
<keyword evidence="3" id="KW-1185">Reference proteome</keyword>
<protein>
    <submittedName>
        <fullName evidence="2">Universal bacterial protein YeaZ</fullName>
    </submittedName>
</protein>
<dbReference type="InterPro" id="IPR022496">
    <property type="entry name" value="T6A_TsaB"/>
</dbReference>
<dbReference type="RefSeq" id="WP_016456575.1">
    <property type="nucleotide sequence ID" value="NZ_KE150269.1"/>
</dbReference>
<dbReference type="NCBIfam" id="TIGR03725">
    <property type="entry name" value="T6A_YeaZ"/>
    <property type="match status" value="1"/>
</dbReference>
<sequence length="219" mass="23574">MTNGWTLAIDTATGINVGLAKNGEAVASAREESTRKHVELTQQLVNQTLDQAGIEFKDLSQVAVGVGPGPFTGLRVGIVTGTTIASMLKIPVRGVCTLDAISLGVEGAQDRFVVVTDARRKEIYWASYDRQGKRDGEPQVSIPEEVEQVPVYGPGVSVYPTIFNCGKDLQLDAGLLAARLELLPDVGLSPIYLRKPDAKLPATRKSTLGHRRITLPEIK</sequence>
<dbReference type="STRING" id="883161.HMPREF9306_01768"/>
<dbReference type="PANTHER" id="PTHR11735:SF11">
    <property type="entry name" value="TRNA THREONYLCARBAMOYLADENOSINE BIOSYNTHESIS PROTEIN TSAB"/>
    <property type="match status" value="1"/>
</dbReference>
<proteinExistence type="predicted"/>
<dbReference type="GO" id="GO:0002949">
    <property type="term" value="P:tRNA threonylcarbamoyladenosine modification"/>
    <property type="evidence" value="ECO:0007669"/>
    <property type="project" value="InterPro"/>
</dbReference>
<dbReference type="AlphaFoldDB" id="S2W1K5"/>
<gene>
    <name evidence="2" type="ORF">HMPREF9306_01768</name>
</gene>
<dbReference type="InterPro" id="IPR043129">
    <property type="entry name" value="ATPase_NBD"/>
</dbReference>
<dbReference type="CDD" id="cd24032">
    <property type="entry name" value="ASKHA_NBD_TsaB"/>
    <property type="match status" value="1"/>
</dbReference>
<dbReference type="Gene3D" id="3.30.420.40">
    <property type="match status" value="2"/>
</dbReference>
<dbReference type="Pfam" id="PF00814">
    <property type="entry name" value="TsaD"/>
    <property type="match status" value="1"/>
</dbReference>
<dbReference type="GO" id="GO:0005829">
    <property type="term" value="C:cytosol"/>
    <property type="evidence" value="ECO:0007669"/>
    <property type="project" value="TreeGrafter"/>
</dbReference>
<accession>S2W1K5</accession>
<feature type="domain" description="Gcp-like" evidence="1">
    <location>
        <begin position="31"/>
        <end position="135"/>
    </location>
</feature>
<name>S2W1K5_9ACTN</name>
<dbReference type="Proteomes" id="UP000014417">
    <property type="component" value="Unassembled WGS sequence"/>
</dbReference>